<accession>A0A837AF19</accession>
<dbReference type="EMBL" id="JDSN01000087">
    <property type="protein sequence ID" value="KDB45504.1"/>
    <property type="molecule type" value="Genomic_DNA"/>
</dbReference>
<evidence type="ECO:0000313" key="3">
    <source>
        <dbReference type="Proteomes" id="UP000027441"/>
    </source>
</evidence>
<feature type="compositionally biased region" description="Polar residues" evidence="1">
    <location>
        <begin position="11"/>
        <end position="30"/>
    </location>
</feature>
<dbReference type="AlphaFoldDB" id="A0A837AF19"/>
<comment type="caution">
    <text evidence="2">The sequence shown here is derived from an EMBL/GenBank/DDBJ whole genome shotgun (WGS) entry which is preliminary data.</text>
</comment>
<dbReference type="Proteomes" id="UP000027441">
    <property type="component" value="Unassembled WGS sequence"/>
</dbReference>
<name>A0A837AF19_GLAPU</name>
<sequence>MPLYIKPATAPVSSCSRQTSAPPNKNQKNRTPFPAPCHNFARLEQAENNREWLAADCQTPLLQDKNGVDYG</sequence>
<gene>
    <name evidence="2" type="ORF">HPS9_07655</name>
</gene>
<reference evidence="2 3" key="1">
    <citation type="submission" date="2014-02" db="EMBL/GenBank/DDBJ databases">
        <title>Comparative genomics of Haemophilus parasuis isolated from pig lungs.</title>
        <authorList>
            <person name="Kittichotirat W."/>
            <person name="Bumgarner R.E."/>
            <person name="Lawrence P."/>
        </authorList>
    </citation>
    <scope>NUCLEOTIDE SEQUENCE [LARGE SCALE GENOMIC DNA]</scope>
    <source>
        <strain evidence="2 3">HPS9</strain>
    </source>
</reference>
<proteinExistence type="predicted"/>
<evidence type="ECO:0000313" key="2">
    <source>
        <dbReference type="EMBL" id="KDB45504.1"/>
    </source>
</evidence>
<evidence type="ECO:0000256" key="1">
    <source>
        <dbReference type="SAM" id="MobiDB-lite"/>
    </source>
</evidence>
<feature type="region of interest" description="Disordered" evidence="1">
    <location>
        <begin position="1"/>
        <end position="37"/>
    </location>
</feature>
<protein>
    <submittedName>
        <fullName evidence="2">Uncharacterized protein</fullName>
    </submittedName>
</protein>
<organism evidence="2 3">
    <name type="scientific">Glaesserella parasuis HPS9</name>
    <dbReference type="NCBI Taxonomy" id="1450513"/>
    <lineage>
        <taxon>Bacteria</taxon>
        <taxon>Pseudomonadati</taxon>
        <taxon>Pseudomonadota</taxon>
        <taxon>Gammaproteobacteria</taxon>
        <taxon>Pasteurellales</taxon>
        <taxon>Pasteurellaceae</taxon>
        <taxon>Glaesserella</taxon>
    </lineage>
</organism>